<dbReference type="InterPro" id="IPR015919">
    <property type="entry name" value="Cadherin-like_sf"/>
</dbReference>
<dbReference type="Gene3D" id="3.40.390.10">
    <property type="entry name" value="Collagenase (Catalytic Domain)"/>
    <property type="match status" value="1"/>
</dbReference>
<dbReference type="SUPFAM" id="SSF55486">
    <property type="entry name" value="Metalloproteases ('zincins'), catalytic domain"/>
    <property type="match status" value="1"/>
</dbReference>
<keyword evidence="6" id="KW-1185">Reference proteome</keyword>
<dbReference type="Gene3D" id="2.60.40.60">
    <property type="entry name" value="Cadherins"/>
    <property type="match status" value="5"/>
</dbReference>
<dbReference type="SUPFAM" id="SSF56988">
    <property type="entry name" value="Anthrax protective antigen"/>
    <property type="match status" value="3"/>
</dbReference>
<evidence type="ECO:0000313" key="5">
    <source>
        <dbReference type="EMBL" id="GAA5480858.1"/>
    </source>
</evidence>
<feature type="domain" description="Cadherin" evidence="3">
    <location>
        <begin position="615"/>
        <end position="708"/>
    </location>
</feature>
<dbReference type="InterPro" id="IPR002126">
    <property type="entry name" value="Cadherin-like_dom"/>
</dbReference>
<reference evidence="5 6" key="1">
    <citation type="submission" date="2024-02" db="EMBL/GenBank/DDBJ databases">
        <title>Haloferula sargassicola NBRC 104335.</title>
        <authorList>
            <person name="Ichikawa N."/>
            <person name="Katano-Makiyama Y."/>
            <person name="Hidaka K."/>
        </authorList>
    </citation>
    <scope>NUCLEOTIDE SEQUENCE [LARGE SCALE GENOMIC DNA]</scope>
    <source>
        <strain evidence="5 6">NBRC 104335</strain>
    </source>
</reference>
<comment type="caution">
    <text evidence="5">The sequence shown here is derived from an EMBL/GenBank/DDBJ whole genome shotgun (WGS) entry which is preliminary data.</text>
</comment>
<dbReference type="PROSITE" id="PS51820">
    <property type="entry name" value="PA14"/>
    <property type="match status" value="3"/>
</dbReference>
<feature type="domain" description="PA14" evidence="4">
    <location>
        <begin position="967"/>
        <end position="1123"/>
    </location>
</feature>
<name>A0ABP9UM68_9BACT</name>
<dbReference type="PANTHER" id="PTHR46769:SF2">
    <property type="entry name" value="FIBROCYSTIN-L ISOFORM 2 PRECURSOR-RELATED"/>
    <property type="match status" value="1"/>
</dbReference>
<protein>
    <recommendedName>
        <fullName evidence="7">PA14 domain-containing protein</fullName>
    </recommendedName>
</protein>
<feature type="domain" description="Cadherin" evidence="3">
    <location>
        <begin position="1502"/>
        <end position="1604"/>
    </location>
</feature>
<feature type="domain" description="PA14" evidence="4">
    <location>
        <begin position="1319"/>
        <end position="1474"/>
    </location>
</feature>
<dbReference type="RefSeq" id="WP_353565016.1">
    <property type="nucleotide sequence ID" value="NZ_BAABRI010000001.1"/>
</dbReference>
<evidence type="ECO:0008006" key="7">
    <source>
        <dbReference type="Google" id="ProtNLM"/>
    </source>
</evidence>
<feature type="domain" description="PA14" evidence="4">
    <location>
        <begin position="700"/>
        <end position="855"/>
    </location>
</feature>
<organism evidence="5 6">
    <name type="scientific">Haloferula sargassicola</name>
    <dbReference type="NCBI Taxonomy" id="490096"/>
    <lineage>
        <taxon>Bacteria</taxon>
        <taxon>Pseudomonadati</taxon>
        <taxon>Verrucomicrobiota</taxon>
        <taxon>Verrucomicrobiia</taxon>
        <taxon>Verrucomicrobiales</taxon>
        <taxon>Verrucomicrobiaceae</taxon>
        <taxon>Haloferula</taxon>
    </lineage>
</organism>
<dbReference type="PANTHER" id="PTHR46769">
    <property type="entry name" value="POLYCYSTIC KIDNEY AND HEPATIC DISEASE 1 (AUTOSOMAL RECESSIVE)-LIKE 1"/>
    <property type="match status" value="1"/>
</dbReference>
<dbReference type="CDD" id="cd11304">
    <property type="entry name" value="Cadherin_repeat"/>
    <property type="match status" value="5"/>
</dbReference>
<gene>
    <name evidence="5" type="ORF">Hsar01_00062</name>
</gene>
<evidence type="ECO:0000259" key="4">
    <source>
        <dbReference type="PROSITE" id="PS51820"/>
    </source>
</evidence>
<evidence type="ECO:0000256" key="2">
    <source>
        <dbReference type="SAM" id="MobiDB-lite"/>
    </source>
</evidence>
<dbReference type="SUPFAM" id="SSF49313">
    <property type="entry name" value="Cadherin-like"/>
    <property type="match status" value="4"/>
</dbReference>
<proteinExistence type="predicted"/>
<dbReference type="Gene3D" id="2.60.120.1560">
    <property type="match status" value="3"/>
</dbReference>
<evidence type="ECO:0000256" key="1">
    <source>
        <dbReference type="ARBA" id="ARBA00022729"/>
    </source>
</evidence>
<dbReference type="SMART" id="SM00758">
    <property type="entry name" value="PA14"/>
    <property type="match status" value="3"/>
</dbReference>
<dbReference type="Pfam" id="PF00028">
    <property type="entry name" value="Cadherin"/>
    <property type="match status" value="3"/>
</dbReference>
<dbReference type="InterPro" id="IPR024079">
    <property type="entry name" value="MetalloPept_cat_dom_sf"/>
</dbReference>
<dbReference type="InterPro" id="IPR052387">
    <property type="entry name" value="Fibrocystin"/>
</dbReference>
<dbReference type="InterPro" id="IPR037524">
    <property type="entry name" value="PA14/GLEYA"/>
</dbReference>
<evidence type="ECO:0000313" key="6">
    <source>
        <dbReference type="Proteomes" id="UP001476282"/>
    </source>
</evidence>
<dbReference type="InterPro" id="IPR011658">
    <property type="entry name" value="PA14_dom"/>
</dbReference>
<sequence>MPTLSTTSGSNDPAPLAVSEKWLDEMVDAEGGKVRFALPGGGEATGSIDLIERTPDGGVLLVQGRLAAPRAGFFAFNRQTMPGVAGAFFGHARFDEGNLAYRVEPIGPDGAPMLVQRRRDQVICVGLPPMDAENPAKAQAAKGSADPQYAPQTHPTDIPIPGSQNGIVPLQSKPGALGVIFLDFEGGPGPWYGWGDFYAQPANVSNDQIKEVWQRVSEDFQPFNVNITTDRAAFLAAPLNSRQRVMVTPTNNPAPGAGGVAAYWSFNSTSDQVCWAFYTSGKGSAEVISHEVGHTLGLSHDGDTGSEYHGGFGTDPVGWAPIMGAGYYKNLTQWSKGEYNAPSNTEDDLAIITNNNNTIDFRDDDYGTTFASAGYLEVMADGSVSNEGIIEVRTDVDAFRFTSTGGTVTLTVNPVAQGPNLDILAEIYTSSNVLVASDNPDMDVKATVSANLAAGDYTLRVSGVGRGNPLEDGYTDYACLGAYLITGSANDTVKPDRFTIQENVPLNTTVGTIVPRKAHGGNSLAYTISGGNPAGAFAIHPSTGSLRVANASAIDYEALSTQWDDPATIELFVTITDAANPSLNETIRVVVTVQDLNEAPQIVGGPIIAFSRTRPGAEILDLQGTDPDRFDFITYSIAGGNDDGVFGIDPTTGSLHFEKLLDLETEASFPLTLRASDQREPVLHTDVGVTVTVKPPAGVYVPGGIPRTYYHDITGGGLSALTGAAKFPDNPDAEEALYAFDGGDHGNDYGSTVRGFLIPPVTGAYTFWIASDDASELRISTNSNPAGASVRASVNSWTDRYEFDQDASQKSAAINLTAGKAYFIEARHKEGSGGDHVAVAWQGPGISREVIPGRFLAPCSPVNRAPGVRNITLQVRGNAVTGATVGTVEVSDFNPLDRHTFRPVRGSGFPLFDVDPATGRIFVKDAAALEAAALGSYELVVEASDDGYPSRSGQGSITLNLIEASSIAVDGIVRQTWRGVDGGIAQLLNHPGYPYHPDLSQTLDSFDAGSQNFEFYGSRIRAYLVPPTSGNYRFYISSDDQSTLELSTSSNPNAATQIASVNSWTDPHVYDKEANQTSAERSLIGGRRYYIEVRHFQGVGGDNLSVAWTGPGISTPTVIPGSALDPFNINELPTWNGTSTFSAVAGSRSGTFVGTCTAVDPEGEAVNYSIRSGNDAFAIDPATGEITVADGAALVPGRDEALLVNAQDGGLGGVYPLQSRNLSVIIHVPADAYAMRVRHDAYTGSTIGTLVTPSSGNTFQVTGGSGAALFDIEAGTGRVKVKDHAALSAAPLASRTLVVSTSLDGTITVTIEILDAGFTDIAGVVRDVFTDYGATLADLPSDPRFPDHPTYSRVLGSLDAGSENRDQLATRIRGYIVPPVTGAYRFYISSDDESSLMMSTSENPAAATQIAEVESWVGPRSWTDKPSQESSTRVLVAGQRYYFEVRHHEGWGDDDLAVAWTTPDIPSPVVVPGSAIQPFNVNDSPQWSAGASAFSASYGADPGTSVGSIAASDPEGDSLCYAILSGNSAGAFAIDSTTGEITVANGTALPGGEIASLTVGVQDAGIDGVYPLRSVTRTVSIQILSSIEGWRQQQFGTDAGNPTVAGNDADPDHDSIPNLVEYALGLDPLAPDAAVGTVDLNSIDSDRYFRLTVSKNPEATDVTVAIEGSHDLGGSWSTEATTIEVNTSILLRARLSTPIGSGAPGFLRVKVTEP</sequence>
<dbReference type="EMBL" id="BAABRI010000001">
    <property type="protein sequence ID" value="GAA5480858.1"/>
    <property type="molecule type" value="Genomic_DNA"/>
</dbReference>
<feature type="region of interest" description="Disordered" evidence="2">
    <location>
        <begin position="138"/>
        <end position="161"/>
    </location>
</feature>
<feature type="domain" description="Cadherin" evidence="3">
    <location>
        <begin position="874"/>
        <end position="993"/>
    </location>
</feature>
<accession>A0ABP9UM68</accession>
<evidence type="ECO:0000259" key="3">
    <source>
        <dbReference type="PROSITE" id="PS50268"/>
    </source>
</evidence>
<keyword evidence="1" id="KW-0732">Signal</keyword>
<dbReference type="Proteomes" id="UP001476282">
    <property type="component" value="Unassembled WGS sequence"/>
</dbReference>
<dbReference type="PROSITE" id="PS50268">
    <property type="entry name" value="CADHERIN_2"/>
    <property type="match status" value="4"/>
</dbReference>
<feature type="domain" description="Cadherin" evidence="3">
    <location>
        <begin position="492"/>
        <end position="608"/>
    </location>
</feature>
<dbReference type="Gene3D" id="2.60.120.380">
    <property type="match status" value="1"/>
</dbReference>
<dbReference type="SMART" id="SM00112">
    <property type="entry name" value="CA"/>
    <property type="match status" value="4"/>
</dbReference>
<dbReference type="Pfam" id="PF07691">
    <property type="entry name" value="PA14"/>
    <property type="match status" value="3"/>
</dbReference>